<dbReference type="PaxDb" id="166486-ERS852572_00371"/>
<reference evidence="2 3" key="1">
    <citation type="submission" date="2015-09" db="EMBL/GenBank/DDBJ databases">
        <authorList>
            <consortium name="Pathogen Informatics"/>
        </authorList>
    </citation>
    <scope>NUCLEOTIDE SEQUENCE [LARGE SCALE GENOMIC DNA]</scope>
    <source>
        <strain evidence="2 3">2789STDY5834960</strain>
    </source>
</reference>
<proteinExistence type="predicted"/>
<feature type="transmembrane region" description="Helical" evidence="1">
    <location>
        <begin position="21"/>
        <end position="45"/>
    </location>
</feature>
<accession>A0A173RFA4</accession>
<dbReference type="EMBL" id="CYXZ01000002">
    <property type="protein sequence ID" value="CUM76521.1"/>
    <property type="molecule type" value="Genomic_DNA"/>
</dbReference>
<dbReference type="Proteomes" id="UP000095350">
    <property type="component" value="Unassembled WGS sequence"/>
</dbReference>
<evidence type="ECO:0000313" key="2">
    <source>
        <dbReference type="EMBL" id="CUM76521.1"/>
    </source>
</evidence>
<keyword evidence="1" id="KW-0472">Membrane</keyword>
<evidence type="ECO:0000313" key="3">
    <source>
        <dbReference type="Proteomes" id="UP000095350"/>
    </source>
</evidence>
<keyword evidence="1" id="KW-0812">Transmembrane</keyword>
<name>A0A173RFA4_9FIRM</name>
<keyword evidence="1" id="KW-1133">Transmembrane helix</keyword>
<evidence type="ECO:0000256" key="1">
    <source>
        <dbReference type="SAM" id="Phobius"/>
    </source>
</evidence>
<dbReference type="RefSeq" id="WP_015560547.1">
    <property type="nucleotide sequence ID" value="NZ_JADNJF010000009.1"/>
</dbReference>
<gene>
    <name evidence="2" type="ORF">ERS852572_00371</name>
</gene>
<protein>
    <submittedName>
        <fullName evidence="2">Uncharacterized protein</fullName>
    </submittedName>
</protein>
<sequence length="46" mass="5429">MKIVRMVDFFERKFERKEENDFGMLFGITGFMLGGIRFILIGIILV</sequence>
<dbReference type="AlphaFoldDB" id="A0A173RFA4"/>
<dbReference type="STRING" id="166486.ERS852572_00371"/>
<organism evidence="2 3">
    <name type="scientific">Roseburia intestinalis</name>
    <dbReference type="NCBI Taxonomy" id="166486"/>
    <lineage>
        <taxon>Bacteria</taxon>
        <taxon>Bacillati</taxon>
        <taxon>Bacillota</taxon>
        <taxon>Clostridia</taxon>
        <taxon>Lachnospirales</taxon>
        <taxon>Lachnospiraceae</taxon>
        <taxon>Roseburia</taxon>
    </lineage>
</organism>